<name>A0AAW0FZF5_9APHY</name>
<keyword evidence="2" id="KW-1185">Reference proteome</keyword>
<reference evidence="1 2" key="1">
    <citation type="submission" date="2022-09" db="EMBL/GenBank/DDBJ databases">
        <authorList>
            <person name="Palmer J.M."/>
        </authorList>
    </citation>
    <scope>NUCLEOTIDE SEQUENCE [LARGE SCALE GENOMIC DNA]</scope>
    <source>
        <strain evidence="1 2">DSM 7382</strain>
    </source>
</reference>
<accession>A0AAW0FZF5</accession>
<evidence type="ECO:0000313" key="2">
    <source>
        <dbReference type="Proteomes" id="UP001385951"/>
    </source>
</evidence>
<organism evidence="1 2">
    <name type="scientific">Cerrena zonata</name>
    <dbReference type="NCBI Taxonomy" id="2478898"/>
    <lineage>
        <taxon>Eukaryota</taxon>
        <taxon>Fungi</taxon>
        <taxon>Dikarya</taxon>
        <taxon>Basidiomycota</taxon>
        <taxon>Agaricomycotina</taxon>
        <taxon>Agaricomycetes</taxon>
        <taxon>Polyporales</taxon>
        <taxon>Cerrenaceae</taxon>
        <taxon>Cerrena</taxon>
    </lineage>
</organism>
<dbReference type="EMBL" id="JASBNA010000016">
    <property type="protein sequence ID" value="KAK7686595.1"/>
    <property type="molecule type" value="Genomic_DNA"/>
</dbReference>
<comment type="caution">
    <text evidence="1">The sequence shown here is derived from an EMBL/GenBank/DDBJ whole genome shotgun (WGS) entry which is preliminary data.</text>
</comment>
<sequence length="163" mass="18823">MPSSLNNIVRCYKLRTLFHVFSHLKHCRISPHLGFHPFNPFFFFQFPLMSPLNPLTPSFVTILSHFLVVPEGNLVFSCIVDMLQRALGCNPTWESCGTPLLEIPRRLVRRLVYGIWTLTAVQYFDETIPLWPRFCKQLDAVFDTMQIHGRSSLLVRSMIEGVG</sequence>
<proteinExistence type="predicted"/>
<evidence type="ECO:0000313" key="1">
    <source>
        <dbReference type="EMBL" id="KAK7686595.1"/>
    </source>
</evidence>
<gene>
    <name evidence="1" type="ORF">QCA50_010195</name>
</gene>
<dbReference type="AlphaFoldDB" id="A0AAW0FZF5"/>
<protein>
    <submittedName>
        <fullName evidence="1">Uncharacterized protein</fullName>
    </submittedName>
</protein>
<dbReference type="Proteomes" id="UP001385951">
    <property type="component" value="Unassembled WGS sequence"/>
</dbReference>